<feature type="signal peptide" evidence="2">
    <location>
        <begin position="1"/>
        <end position="20"/>
    </location>
</feature>
<evidence type="ECO:0000313" key="5">
    <source>
        <dbReference type="Proteomes" id="UP001159042"/>
    </source>
</evidence>
<feature type="transmembrane region" description="Helical" evidence="1">
    <location>
        <begin position="548"/>
        <end position="573"/>
    </location>
</feature>
<keyword evidence="1" id="KW-1133">Transmembrane helix</keyword>
<gene>
    <name evidence="4" type="ORF">NQ315_011216</name>
</gene>
<feature type="transmembrane region" description="Helical" evidence="1">
    <location>
        <begin position="441"/>
        <end position="460"/>
    </location>
</feature>
<dbReference type="Proteomes" id="UP001159042">
    <property type="component" value="Unassembled WGS sequence"/>
</dbReference>
<proteinExistence type="predicted"/>
<dbReference type="PANTHER" id="PTHR11161:SF71">
    <property type="entry name" value="NOSE RESISTANT-TO-FLUOXETINE PROTEIN N-TERMINAL DOMAIN-CONTAINING PROTEIN"/>
    <property type="match status" value="1"/>
</dbReference>
<keyword evidence="2" id="KW-0732">Signal</keyword>
<feature type="transmembrane region" description="Helical" evidence="1">
    <location>
        <begin position="377"/>
        <end position="396"/>
    </location>
</feature>
<dbReference type="AlphaFoldDB" id="A0AAV8VFI9"/>
<reference evidence="4 5" key="1">
    <citation type="journal article" date="2023" name="Insect Mol. Biol.">
        <title>Genome sequencing provides insights into the evolution of gene families encoding plant cell wall-degrading enzymes in longhorned beetles.</title>
        <authorList>
            <person name="Shin N.R."/>
            <person name="Okamura Y."/>
            <person name="Kirsch R."/>
            <person name="Pauchet Y."/>
        </authorList>
    </citation>
    <scope>NUCLEOTIDE SEQUENCE [LARGE SCALE GENOMIC DNA]</scope>
    <source>
        <strain evidence="4">EAD_L_NR</strain>
    </source>
</reference>
<keyword evidence="1" id="KW-0812">Transmembrane</keyword>
<keyword evidence="5" id="KW-1185">Reference proteome</keyword>
<dbReference type="EMBL" id="JANEYG010000108">
    <property type="protein sequence ID" value="KAJ8912893.1"/>
    <property type="molecule type" value="Genomic_DNA"/>
</dbReference>
<feature type="transmembrane region" description="Helical" evidence="1">
    <location>
        <begin position="624"/>
        <end position="646"/>
    </location>
</feature>
<dbReference type="GO" id="GO:0016747">
    <property type="term" value="F:acyltransferase activity, transferring groups other than amino-acyl groups"/>
    <property type="evidence" value="ECO:0007669"/>
    <property type="project" value="InterPro"/>
</dbReference>
<keyword evidence="1" id="KW-0472">Membrane</keyword>
<feature type="transmembrane region" description="Helical" evidence="1">
    <location>
        <begin position="334"/>
        <end position="357"/>
    </location>
</feature>
<dbReference type="InterPro" id="IPR002656">
    <property type="entry name" value="Acyl_transf_3_dom"/>
</dbReference>
<feature type="transmembrane region" description="Helical" evidence="1">
    <location>
        <begin position="666"/>
        <end position="682"/>
    </location>
</feature>
<feature type="transmembrane region" description="Helical" evidence="1">
    <location>
        <begin position="225"/>
        <end position="247"/>
    </location>
</feature>
<feature type="domain" description="Nose resistant-to-fluoxetine protein N-terminal" evidence="3">
    <location>
        <begin position="51"/>
        <end position="214"/>
    </location>
</feature>
<evidence type="ECO:0000259" key="3">
    <source>
        <dbReference type="SMART" id="SM00703"/>
    </source>
</evidence>
<comment type="caution">
    <text evidence="4">The sequence shown here is derived from an EMBL/GenBank/DDBJ whole genome shotgun (WGS) entry which is preliminary data.</text>
</comment>
<evidence type="ECO:0000256" key="1">
    <source>
        <dbReference type="SAM" id="Phobius"/>
    </source>
</evidence>
<dbReference type="SMART" id="SM00703">
    <property type="entry name" value="NRF"/>
    <property type="match status" value="1"/>
</dbReference>
<feature type="transmembrane region" description="Helical" evidence="1">
    <location>
        <begin position="514"/>
        <end position="536"/>
    </location>
</feature>
<accession>A0AAV8VFI9</accession>
<dbReference type="InterPro" id="IPR052728">
    <property type="entry name" value="O2_lipid_transport_reg"/>
</dbReference>
<dbReference type="InterPro" id="IPR006621">
    <property type="entry name" value="Nose-resist-to-fluoxetine_N"/>
</dbReference>
<sequence length="726" mass="84041">MKGQFWCLCFLVFYIRDSGGLETDYFTNLFRENVSVINTVELLIPTLLSENEVCREHSEHYLNELKKFRLWATEMFDATAKFPSGVLHGSTHNLGNFDQCMEVKVPYADEEFSGKYCLAKFTVKPPDYIGLHHDVDYVRDDYATYFNISTWEKIAAFARDESKGSRNDMYFAFCLPSSCTNTDLKSSLQKLVNEHNSFNKFEVTVDVEERSCQVYQKFVFTPGDITFITVVGVFVIMVAFATTYHLATGMQDMGSYRVSGKLHRIILCFSFPYNLKKLATKSRNQDGLDCISGLKTLSMFFIIMGHRCMFMFGAPMTNPKFLEEMYTRVEATVFLNGPIIVDTFFVISGFLATYLTIHHFEKQKLNANVLLIYLHRLIRMLPAYCIVLAFYCTLFVKIGSGPFWQERVGVEQERCLQSWWTNLLHINNYVNVDKLCMFQSWYLTCDLHYFLLMPFLVWLLRTKPKVGLLTVIALIVASIFTVFIIVYVNNEDGIMLLYMKLLKDPVLNKTFRHIYMPTHLRASPYFVGILTAYIKYKMKIRNYKMPKHLLYVGWLMCVLIVTATVYTAFIFYLPGYPRYSIFSALYACLHHFTFSLCMAWIIIAVSSGNGAWIEPILSWKPLIFLSRITYTAFLSHGALQIITSSIMRVPRYVSVFTGLYETCGDIIFAYVVGFIISMYFEAPIMQLEKILRGEEKPKPYDSRLTTKRKTFAEELVISIPKIKTIS</sequence>
<organism evidence="4 5">
    <name type="scientific">Exocentrus adspersus</name>
    <dbReference type="NCBI Taxonomy" id="1586481"/>
    <lineage>
        <taxon>Eukaryota</taxon>
        <taxon>Metazoa</taxon>
        <taxon>Ecdysozoa</taxon>
        <taxon>Arthropoda</taxon>
        <taxon>Hexapoda</taxon>
        <taxon>Insecta</taxon>
        <taxon>Pterygota</taxon>
        <taxon>Neoptera</taxon>
        <taxon>Endopterygota</taxon>
        <taxon>Coleoptera</taxon>
        <taxon>Polyphaga</taxon>
        <taxon>Cucujiformia</taxon>
        <taxon>Chrysomeloidea</taxon>
        <taxon>Cerambycidae</taxon>
        <taxon>Lamiinae</taxon>
        <taxon>Acanthocinini</taxon>
        <taxon>Exocentrus</taxon>
    </lineage>
</organism>
<dbReference type="PANTHER" id="PTHR11161">
    <property type="entry name" value="O-ACYLTRANSFERASE"/>
    <property type="match status" value="1"/>
</dbReference>
<feature type="transmembrane region" description="Helical" evidence="1">
    <location>
        <begin position="579"/>
        <end position="603"/>
    </location>
</feature>
<evidence type="ECO:0000256" key="2">
    <source>
        <dbReference type="SAM" id="SignalP"/>
    </source>
</evidence>
<protein>
    <recommendedName>
        <fullName evidence="3">Nose resistant-to-fluoxetine protein N-terminal domain-containing protein</fullName>
    </recommendedName>
</protein>
<dbReference type="Pfam" id="PF20146">
    <property type="entry name" value="NRF"/>
    <property type="match status" value="1"/>
</dbReference>
<feature type="transmembrane region" description="Helical" evidence="1">
    <location>
        <begin position="467"/>
        <end position="488"/>
    </location>
</feature>
<feature type="transmembrane region" description="Helical" evidence="1">
    <location>
        <begin position="297"/>
        <end position="314"/>
    </location>
</feature>
<name>A0AAV8VFI9_9CUCU</name>
<dbReference type="Pfam" id="PF01757">
    <property type="entry name" value="Acyl_transf_3"/>
    <property type="match status" value="1"/>
</dbReference>
<evidence type="ECO:0000313" key="4">
    <source>
        <dbReference type="EMBL" id="KAJ8912893.1"/>
    </source>
</evidence>
<feature type="chain" id="PRO_5043798828" description="Nose resistant-to-fluoxetine protein N-terminal domain-containing protein" evidence="2">
    <location>
        <begin position="21"/>
        <end position="726"/>
    </location>
</feature>